<keyword evidence="1" id="KW-0472">Membrane</keyword>
<keyword evidence="3" id="KW-1185">Reference proteome</keyword>
<name>A0A1M6GGD9_9BACE</name>
<protein>
    <submittedName>
        <fullName evidence="2">Uncharacterized protein</fullName>
    </submittedName>
</protein>
<keyword evidence="1" id="KW-0812">Transmembrane</keyword>
<sequence>MARNYYAFHKYMTLIKSLFISFHLILLLQNYILLQKP</sequence>
<evidence type="ECO:0000313" key="2">
    <source>
        <dbReference type="EMBL" id="SHJ08999.1"/>
    </source>
</evidence>
<proteinExistence type="predicted"/>
<feature type="transmembrane region" description="Helical" evidence="1">
    <location>
        <begin position="12"/>
        <end position="34"/>
    </location>
</feature>
<reference evidence="3" key="1">
    <citation type="submission" date="2016-11" db="EMBL/GenBank/DDBJ databases">
        <authorList>
            <person name="Varghese N."/>
            <person name="Submissions S."/>
        </authorList>
    </citation>
    <scope>NUCLEOTIDE SEQUENCE [LARGE SCALE GENOMIC DNA]</scope>
    <source>
        <strain evidence="3">DSM 26884</strain>
    </source>
</reference>
<evidence type="ECO:0000313" key="3">
    <source>
        <dbReference type="Proteomes" id="UP000184192"/>
    </source>
</evidence>
<evidence type="ECO:0000256" key="1">
    <source>
        <dbReference type="SAM" id="Phobius"/>
    </source>
</evidence>
<gene>
    <name evidence="2" type="ORF">SAMN05444350_11520</name>
</gene>
<accession>A0A1M6GGD9</accession>
<dbReference type="AlphaFoldDB" id="A0A1M6GGD9"/>
<organism evidence="2 3">
    <name type="scientific">Bacteroides stercorirosoris</name>
    <dbReference type="NCBI Taxonomy" id="871324"/>
    <lineage>
        <taxon>Bacteria</taxon>
        <taxon>Pseudomonadati</taxon>
        <taxon>Bacteroidota</taxon>
        <taxon>Bacteroidia</taxon>
        <taxon>Bacteroidales</taxon>
        <taxon>Bacteroidaceae</taxon>
        <taxon>Bacteroides</taxon>
    </lineage>
</organism>
<keyword evidence="1" id="KW-1133">Transmembrane helix</keyword>
<dbReference type="Proteomes" id="UP000184192">
    <property type="component" value="Unassembled WGS sequence"/>
</dbReference>
<dbReference type="EMBL" id="FQZN01000015">
    <property type="protein sequence ID" value="SHJ08999.1"/>
    <property type="molecule type" value="Genomic_DNA"/>
</dbReference>